<keyword evidence="3" id="KW-0479">Metal-binding</keyword>
<evidence type="ECO:0000256" key="3">
    <source>
        <dbReference type="ARBA" id="ARBA00022723"/>
    </source>
</evidence>
<dbReference type="Pfam" id="PF13282">
    <property type="entry name" value="DUF4070"/>
    <property type="match status" value="1"/>
</dbReference>
<dbReference type="EMBL" id="AP025516">
    <property type="protein sequence ID" value="BDD87856.1"/>
    <property type="molecule type" value="Genomic_DNA"/>
</dbReference>
<proteinExistence type="predicted"/>
<keyword evidence="5" id="KW-0411">Iron-sulfur</keyword>
<dbReference type="SFLD" id="SFLDG01082">
    <property type="entry name" value="B12-binding_domain_containing"/>
    <property type="match status" value="1"/>
</dbReference>
<evidence type="ECO:0000256" key="2">
    <source>
        <dbReference type="ARBA" id="ARBA00022691"/>
    </source>
</evidence>
<dbReference type="InterPro" id="IPR058240">
    <property type="entry name" value="rSAM_sf"/>
</dbReference>
<dbReference type="Proteomes" id="UP000830055">
    <property type="component" value="Chromosome"/>
</dbReference>
<dbReference type="InterPro" id="IPR051198">
    <property type="entry name" value="BchE-like"/>
</dbReference>
<dbReference type="PANTHER" id="PTHR43409:SF3">
    <property type="entry name" value="HYPOTHETICAL METHYLTRANSFERASE"/>
    <property type="match status" value="1"/>
</dbReference>
<accession>A0ABM7WA75</accession>
<dbReference type="InterPro" id="IPR007197">
    <property type="entry name" value="rSAM"/>
</dbReference>
<keyword evidence="4" id="KW-0408">Iron</keyword>
<evidence type="ECO:0000256" key="5">
    <source>
        <dbReference type="ARBA" id="ARBA00023014"/>
    </source>
</evidence>
<dbReference type="SFLD" id="SFLDF00303">
    <property type="entry name" value="hopanoid_C2-methyltransferase"/>
    <property type="match status" value="1"/>
</dbReference>
<dbReference type="InterPro" id="IPR006638">
    <property type="entry name" value="Elp3/MiaA/NifB-like_rSAM"/>
</dbReference>
<dbReference type="InterPro" id="IPR023404">
    <property type="entry name" value="rSAM_horseshoe"/>
</dbReference>
<dbReference type="SFLD" id="SFLDS00029">
    <property type="entry name" value="Radical_SAM"/>
    <property type="match status" value="1"/>
</dbReference>
<gene>
    <name evidence="7" type="ORF">DPPLL_22210</name>
</gene>
<dbReference type="InterPro" id="IPR025274">
    <property type="entry name" value="DUF4070"/>
</dbReference>
<evidence type="ECO:0000313" key="8">
    <source>
        <dbReference type="Proteomes" id="UP000830055"/>
    </source>
</evidence>
<dbReference type="SFLD" id="SFLDG01123">
    <property type="entry name" value="methyltransferase_(Class_B)"/>
    <property type="match status" value="1"/>
</dbReference>
<dbReference type="Gene3D" id="3.80.30.20">
    <property type="entry name" value="tm_1862 like domain"/>
    <property type="match status" value="1"/>
</dbReference>
<reference evidence="7 8" key="1">
    <citation type="submission" date="2022-01" db="EMBL/GenBank/DDBJ databases">
        <title>Desulfofustis limnae sp. nov., a novel mesophilic sulfate-reducing bacterium isolated from marsh soil.</title>
        <authorList>
            <person name="Watanabe M."/>
            <person name="Takahashi A."/>
            <person name="Kojima H."/>
            <person name="Fukui M."/>
        </authorList>
    </citation>
    <scope>NUCLEOTIDE SEQUENCE [LARGE SCALE GENOMIC DNA]</scope>
    <source>
        <strain evidence="7 8">PPLL</strain>
    </source>
</reference>
<evidence type="ECO:0000256" key="1">
    <source>
        <dbReference type="ARBA" id="ARBA00001966"/>
    </source>
</evidence>
<dbReference type="InterPro" id="IPR034466">
    <property type="entry name" value="Methyltransferase_Class_B"/>
</dbReference>
<dbReference type="Pfam" id="PF04055">
    <property type="entry name" value="Radical_SAM"/>
    <property type="match status" value="1"/>
</dbReference>
<name>A0ABM7WA75_9BACT</name>
<comment type="cofactor">
    <cofactor evidence="1">
        <name>[4Fe-4S] cluster</name>
        <dbReference type="ChEBI" id="CHEBI:49883"/>
    </cofactor>
</comment>
<keyword evidence="8" id="KW-1185">Reference proteome</keyword>
<protein>
    <submittedName>
        <fullName evidence="7">B12-binding domain-containing radical SAM protein</fullName>
    </submittedName>
</protein>
<dbReference type="PROSITE" id="PS51918">
    <property type="entry name" value="RADICAL_SAM"/>
    <property type="match status" value="1"/>
</dbReference>
<evidence type="ECO:0000313" key="7">
    <source>
        <dbReference type="EMBL" id="BDD87856.1"/>
    </source>
</evidence>
<sequence>MKVLLIYPQFPDTFWSFTYALSFIGKKSAFPPLGLLTVASLLPEGWPRRLVDVNVERLTDDDLHWADLVFVGGMAVQRKSAEQIIARCRAKNVRIVAGGPLFTAESEQFSEVDHLVLDEAELTLPIFLDDLEHGRPQRVYRAAGFCSLQDTPVPAWDLIKTNHYASLNIQFSRGCPFSCEFCNVTTLFGHRSRIKTPQQVITELNRIYATGWRGSIFFVDDNFIGNKEYLKTDLLPALIAWRRDKTGCVFFTEASINLADDPQLLNLMVLAGFDSVFIGIESPDEISLTECHKVQNKNRDLLACVKRIHRSGLQVMGGFIVGFDNDPPSIFQRQIDFIQKSGIVIAMVGMLQAPPGTRLFERLQRESRISTSFSGDNVDGTTNIVPRMGLDLLVDGYRSIMQQIYTPKNYYRRVRTLLRDLKAPKINQPLNLQRFLSFFRSAFRLGFIGKERVYYWQLLLWTLSRRPRLVPTAITLTIYGYHYRKICELYIDEAR</sequence>
<dbReference type="SUPFAM" id="SSF102114">
    <property type="entry name" value="Radical SAM enzymes"/>
    <property type="match status" value="1"/>
</dbReference>
<dbReference type="RefSeq" id="WP_284151269.1">
    <property type="nucleotide sequence ID" value="NZ_AP025516.1"/>
</dbReference>
<dbReference type="Gene3D" id="3.40.50.280">
    <property type="entry name" value="Cobalamin-binding domain"/>
    <property type="match status" value="1"/>
</dbReference>
<keyword evidence="2" id="KW-0949">S-adenosyl-L-methionine</keyword>
<organism evidence="7 8">
    <name type="scientific">Desulfofustis limnaeus</name>
    <dbReference type="NCBI Taxonomy" id="2740163"/>
    <lineage>
        <taxon>Bacteria</taxon>
        <taxon>Pseudomonadati</taxon>
        <taxon>Thermodesulfobacteriota</taxon>
        <taxon>Desulfobulbia</taxon>
        <taxon>Desulfobulbales</taxon>
        <taxon>Desulfocapsaceae</taxon>
        <taxon>Desulfofustis</taxon>
    </lineage>
</organism>
<evidence type="ECO:0000259" key="6">
    <source>
        <dbReference type="PROSITE" id="PS51918"/>
    </source>
</evidence>
<dbReference type="PANTHER" id="PTHR43409">
    <property type="entry name" value="ANAEROBIC MAGNESIUM-PROTOPORPHYRIN IX MONOMETHYL ESTER CYCLASE-RELATED"/>
    <property type="match status" value="1"/>
</dbReference>
<evidence type="ECO:0000256" key="4">
    <source>
        <dbReference type="ARBA" id="ARBA00023004"/>
    </source>
</evidence>
<feature type="domain" description="Radical SAM core" evidence="6">
    <location>
        <begin position="161"/>
        <end position="391"/>
    </location>
</feature>
<dbReference type="SMART" id="SM00729">
    <property type="entry name" value="Elp3"/>
    <property type="match status" value="1"/>
</dbReference>
<dbReference type="InterPro" id="IPR034530">
    <property type="entry name" value="HpnP-like"/>
</dbReference>